<keyword evidence="2" id="KW-0805">Transcription regulation</keyword>
<sequence length="599" mass="67165">MENAMFSFDELNCFGFQDEFISTNVVSESTDGGDKGTNGPSYGAQEWRESAGIDSLCSDYGFYKENLWEQELLISSSEEQERLQQSFLDCEQFDDFKFNILSPPLETCLEEITKLGEIQKGIQEVEPKEDKSYPISSESLQLLRSYNKGIKQLSSGRVIVPINCTPSTIAAGQGLSTEEIIRIAGARFIQSSCQGVEVASIFNNPFYLSSSGLSDEDAKMVKLAESLLASAEKIGNQQFDCASRLLKQCNSFSSNEGNPVQRVAYYFAEVLQERIDIEIGRITSKEQWKKQSFDIDKAMTTPNPTALASHQAIPFCQILHFAGIQAILDNVDDASRIHIIDFTLRCGLQWTVLMQALVSRCECPVELLKITAIATAWEDLIETTGKRLTAFAQTMNLAFSFKIVVVSDVLELKEDLLEIDDEEIVAIYSDNLPRSLIALPKRLESIMSMIKNIIPCVMVVAEIESNQNSPTFLNRFIEALFFFSAYFDCLDACMERDDSNRLILEAMYLGKGIRNAIAIEGEEKTIRSRKLDAWRSFYARFGMVEIDLSSSSLLQANLIVKKFACGNYCTLNKNGKSLIIGWKGTPLHSLSAWKFILEE</sequence>
<evidence type="ECO:0000313" key="6">
    <source>
        <dbReference type="EMBL" id="KAF2290706.1"/>
    </source>
</evidence>
<accession>A0A6A6KRK4</accession>
<dbReference type="PROSITE" id="PS50985">
    <property type="entry name" value="GRAS"/>
    <property type="match status" value="1"/>
</dbReference>
<keyword evidence="7" id="KW-1185">Reference proteome</keyword>
<keyword evidence="4" id="KW-0539">Nucleus</keyword>
<reference evidence="6 7" key="1">
    <citation type="journal article" date="2020" name="Mol. Plant">
        <title>The Chromosome-Based Rubber Tree Genome Provides New Insights into Spurge Genome Evolution and Rubber Biosynthesis.</title>
        <authorList>
            <person name="Liu J."/>
            <person name="Shi C."/>
            <person name="Shi C.C."/>
            <person name="Li W."/>
            <person name="Zhang Q.J."/>
            <person name="Zhang Y."/>
            <person name="Li K."/>
            <person name="Lu H.F."/>
            <person name="Shi C."/>
            <person name="Zhu S.T."/>
            <person name="Xiao Z.Y."/>
            <person name="Nan H."/>
            <person name="Yue Y."/>
            <person name="Zhu X.G."/>
            <person name="Wu Y."/>
            <person name="Hong X.N."/>
            <person name="Fan G.Y."/>
            <person name="Tong Y."/>
            <person name="Zhang D."/>
            <person name="Mao C.L."/>
            <person name="Liu Y.L."/>
            <person name="Hao S.J."/>
            <person name="Liu W.Q."/>
            <person name="Lv M.Q."/>
            <person name="Zhang H.B."/>
            <person name="Liu Y."/>
            <person name="Hu-Tang G.R."/>
            <person name="Wang J.P."/>
            <person name="Wang J.H."/>
            <person name="Sun Y.H."/>
            <person name="Ni S.B."/>
            <person name="Chen W.B."/>
            <person name="Zhang X.C."/>
            <person name="Jiao Y.N."/>
            <person name="Eichler E.E."/>
            <person name="Li G.H."/>
            <person name="Liu X."/>
            <person name="Gao L.Z."/>
        </authorList>
    </citation>
    <scope>NUCLEOTIDE SEQUENCE [LARGE SCALE GENOMIC DNA]</scope>
    <source>
        <strain evidence="7">cv. GT1</strain>
        <tissue evidence="6">Leaf</tissue>
    </source>
</reference>
<dbReference type="AlphaFoldDB" id="A0A6A6KRK4"/>
<dbReference type="PANTHER" id="PTHR31636">
    <property type="entry name" value="OSJNBA0084A10.13 PROTEIN-RELATED"/>
    <property type="match status" value="1"/>
</dbReference>
<feature type="short sequence motif" description="VHIID" evidence="5">
    <location>
        <begin position="337"/>
        <end position="341"/>
    </location>
</feature>
<evidence type="ECO:0000256" key="2">
    <source>
        <dbReference type="ARBA" id="ARBA00023015"/>
    </source>
</evidence>
<evidence type="ECO:0000256" key="4">
    <source>
        <dbReference type="ARBA" id="ARBA00023242"/>
    </source>
</evidence>
<keyword evidence="3" id="KW-0804">Transcription</keyword>
<proteinExistence type="inferred from homology"/>
<feature type="region of interest" description="SAW" evidence="5">
    <location>
        <begin position="518"/>
        <end position="594"/>
    </location>
</feature>
<organism evidence="6 7">
    <name type="scientific">Hevea brasiliensis</name>
    <name type="common">Para rubber tree</name>
    <name type="synonym">Siphonia brasiliensis</name>
    <dbReference type="NCBI Taxonomy" id="3981"/>
    <lineage>
        <taxon>Eukaryota</taxon>
        <taxon>Viridiplantae</taxon>
        <taxon>Streptophyta</taxon>
        <taxon>Embryophyta</taxon>
        <taxon>Tracheophyta</taxon>
        <taxon>Spermatophyta</taxon>
        <taxon>Magnoliopsida</taxon>
        <taxon>eudicotyledons</taxon>
        <taxon>Gunneridae</taxon>
        <taxon>Pentapetalae</taxon>
        <taxon>rosids</taxon>
        <taxon>fabids</taxon>
        <taxon>Malpighiales</taxon>
        <taxon>Euphorbiaceae</taxon>
        <taxon>Crotonoideae</taxon>
        <taxon>Micrandreae</taxon>
        <taxon>Hevea</taxon>
    </lineage>
</organism>
<comment type="caution">
    <text evidence="5">Lacks conserved residue(s) required for the propagation of feature annotation.</text>
</comment>
<comment type="caution">
    <text evidence="6">The sequence shown here is derived from an EMBL/GenBank/DDBJ whole genome shotgun (WGS) entry which is preliminary data.</text>
</comment>
<evidence type="ECO:0000256" key="1">
    <source>
        <dbReference type="ARBA" id="ARBA00004123"/>
    </source>
</evidence>
<feature type="region of interest" description="Leucine repeat II (LRII)" evidence="5">
    <location>
        <begin position="383"/>
        <end position="415"/>
    </location>
</feature>
<dbReference type="Pfam" id="PF03514">
    <property type="entry name" value="GRAS"/>
    <property type="match status" value="1"/>
</dbReference>
<protein>
    <submittedName>
        <fullName evidence="6">Uncharacterized protein</fullName>
    </submittedName>
</protein>
<evidence type="ECO:0000256" key="5">
    <source>
        <dbReference type="PROSITE-ProRule" id="PRU01191"/>
    </source>
</evidence>
<dbReference type="Proteomes" id="UP000467840">
    <property type="component" value="Chromosome 2"/>
</dbReference>
<evidence type="ECO:0000256" key="3">
    <source>
        <dbReference type="ARBA" id="ARBA00023163"/>
    </source>
</evidence>
<dbReference type="GO" id="GO:0005634">
    <property type="term" value="C:nucleus"/>
    <property type="evidence" value="ECO:0007669"/>
    <property type="project" value="UniProtKB-SubCell"/>
</dbReference>
<evidence type="ECO:0000313" key="7">
    <source>
        <dbReference type="Proteomes" id="UP000467840"/>
    </source>
</evidence>
<name>A0A6A6KRK4_HEVBR</name>
<comment type="subcellular location">
    <subcellularLocation>
        <location evidence="1">Nucleus</location>
    </subcellularLocation>
</comment>
<gene>
    <name evidence="6" type="ORF">GH714_015088</name>
</gene>
<dbReference type="EMBL" id="JAAGAX010000015">
    <property type="protein sequence ID" value="KAF2290706.1"/>
    <property type="molecule type" value="Genomic_DNA"/>
</dbReference>
<comment type="similarity">
    <text evidence="5">Belongs to the GRAS family.</text>
</comment>
<dbReference type="InterPro" id="IPR005202">
    <property type="entry name" value="TF_GRAS"/>
</dbReference>